<dbReference type="NCBIfam" id="TIGR02452">
    <property type="entry name" value="TIGR02452 family protein"/>
    <property type="match status" value="1"/>
</dbReference>
<proteinExistence type="predicted"/>
<organism evidence="2 3">
    <name type="scientific">Lacticaseibacillus nasuensis JCM 17158</name>
    <dbReference type="NCBI Taxonomy" id="1291734"/>
    <lineage>
        <taxon>Bacteria</taxon>
        <taxon>Bacillati</taxon>
        <taxon>Bacillota</taxon>
        <taxon>Bacilli</taxon>
        <taxon>Lactobacillales</taxon>
        <taxon>Lactobacillaceae</taxon>
        <taxon>Lacticaseibacillus</taxon>
    </lineage>
</organism>
<dbReference type="PANTHER" id="PTHR35596:SF1">
    <property type="entry name" value="MICROBIAL-TYPE PARG CATALYTIC DOMAIN-CONTAINING PROTEIN"/>
    <property type="match status" value="1"/>
</dbReference>
<gene>
    <name evidence="2" type="ORF">FD02_GL000117</name>
</gene>
<dbReference type="EMBL" id="AZDJ01000030">
    <property type="protein sequence ID" value="KRK70936.1"/>
    <property type="molecule type" value="Genomic_DNA"/>
</dbReference>
<dbReference type="InterPro" id="IPR012664">
    <property type="entry name" value="CHP02452"/>
</dbReference>
<dbReference type="Pfam" id="PF10021">
    <property type="entry name" value="PARG_cat_microb"/>
    <property type="match status" value="1"/>
</dbReference>
<dbReference type="AlphaFoldDB" id="A0A0R1JIA8"/>
<sequence length="255" mass="27553">MLTQSQLFAATMAAYAAHPEPPVSELLNHPLPATPPVGQQPPAWRVENIDVVAAMSHLPLPVGVMNFASPVVPGGSVEAGIKAQEESIAKGTYLVPALREFEASYYQPNRANPNHGLYSRRLIYSAHVRQLFDEHQERLANRYLDIVTVAAPNRTRGTITDSVALADIQAKISQTLRAFKAHACRHLVLGAFGTGVFKNPPQPVGRLFGQAIAAPEFAGAFTTIIFAVYDPRGETLPPFQAGLTAGFQEAHHAHP</sequence>
<comment type="caution">
    <text evidence="2">The sequence shown here is derived from an EMBL/GenBank/DDBJ whole genome shotgun (WGS) entry which is preliminary data.</text>
</comment>
<evidence type="ECO:0000259" key="1">
    <source>
        <dbReference type="Pfam" id="PF10021"/>
    </source>
</evidence>
<dbReference type="SUPFAM" id="SSF52949">
    <property type="entry name" value="Macro domain-like"/>
    <property type="match status" value="1"/>
</dbReference>
<dbReference type="OrthoDB" id="9806181at2"/>
<dbReference type="Proteomes" id="UP000051804">
    <property type="component" value="Unassembled WGS sequence"/>
</dbReference>
<keyword evidence="3" id="KW-1185">Reference proteome</keyword>
<dbReference type="InterPro" id="IPR019261">
    <property type="entry name" value="PARG_cat_microbial"/>
</dbReference>
<name>A0A0R1JIA8_9LACO</name>
<dbReference type="InterPro" id="IPR043472">
    <property type="entry name" value="Macro_dom-like"/>
</dbReference>
<evidence type="ECO:0000313" key="3">
    <source>
        <dbReference type="Proteomes" id="UP000051804"/>
    </source>
</evidence>
<evidence type="ECO:0000313" key="2">
    <source>
        <dbReference type="EMBL" id="KRK70936.1"/>
    </source>
</evidence>
<dbReference type="RefSeq" id="WP_056951596.1">
    <property type="nucleotide sequence ID" value="NZ_AZDJ01000030.1"/>
</dbReference>
<dbReference type="Gene3D" id="3.40.220.10">
    <property type="entry name" value="Leucine Aminopeptidase, subunit E, domain 1"/>
    <property type="match status" value="1"/>
</dbReference>
<accession>A0A0R1JIA8</accession>
<dbReference type="STRING" id="1291734.FD02_GL000117"/>
<dbReference type="PANTHER" id="PTHR35596">
    <property type="entry name" value="DUF2263 DOMAIN-CONTAINING PROTEIN"/>
    <property type="match status" value="1"/>
</dbReference>
<dbReference type="PATRIC" id="fig|1291734.4.peg.125"/>
<feature type="domain" description="Microbial-type PARG catalytic" evidence="1">
    <location>
        <begin position="34"/>
        <end position="128"/>
    </location>
</feature>
<reference evidence="2 3" key="1">
    <citation type="journal article" date="2015" name="Genome Announc.">
        <title>Expanding the biotechnology potential of lactobacilli through comparative genomics of 213 strains and associated genera.</title>
        <authorList>
            <person name="Sun Z."/>
            <person name="Harris H.M."/>
            <person name="McCann A."/>
            <person name="Guo C."/>
            <person name="Argimon S."/>
            <person name="Zhang W."/>
            <person name="Yang X."/>
            <person name="Jeffery I.B."/>
            <person name="Cooney J.C."/>
            <person name="Kagawa T.F."/>
            <person name="Liu W."/>
            <person name="Song Y."/>
            <person name="Salvetti E."/>
            <person name="Wrobel A."/>
            <person name="Rasinkangas P."/>
            <person name="Parkhill J."/>
            <person name="Rea M.C."/>
            <person name="O'Sullivan O."/>
            <person name="Ritari J."/>
            <person name="Douillard F.P."/>
            <person name="Paul Ross R."/>
            <person name="Yang R."/>
            <person name="Briner A.E."/>
            <person name="Felis G.E."/>
            <person name="de Vos W.M."/>
            <person name="Barrangou R."/>
            <person name="Klaenhammer T.R."/>
            <person name="Caufield P.W."/>
            <person name="Cui Y."/>
            <person name="Zhang H."/>
            <person name="O'Toole P.W."/>
        </authorList>
    </citation>
    <scope>NUCLEOTIDE SEQUENCE [LARGE SCALE GENOMIC DNA]</scope>
    <source>
        <strain evidence="2 3">JCM 17158</strain>
    </source>
</reference>
<protein>
    <recommendedName>
        <fullName evidence="1">Microbial-type PARG catalytic domain-containing protein</fullName>
    </recommendedName>
</protein>